<protein>
    <submittedName>
        <fullName evidence="1">Uncharacterized protein</fullName>
    </submittedName>
</protein>
<comment type="caution">
    <text evidence="1">The sequence shown here is derived from an EMBL/GenBank/DDBJ whole genome shotgun (WGS) entry which is preliminary data.</text>
</comment>
<dbReference type="AlphaFoldDB" id="A0A269TK10"/>
<dbReference type="Proteomes" id="UP000216943">
    <property type="component" value="Unassembled WGS sequence"/>
</dbReference>
<dbReference type="EMBL" id="NQNY01000005">
    <property type="protein sequence ID" value="PAK21406.1"/>
    <property type="molecule type" value="Genomic_DNA"/>
</dbReference>
<dbReference type="RefSeq" id="WP_095334712.1">
    <property type="nucleotide sequence ID" value="NZ_NQNY01000005.1"/>
</dbReference>
<dbReference type="OrthoDB" id="9865759at2"/>
<evidence type="ECO:0000313" key="1">
    <source>
        <dbReference type="EMBL" id="PAK21406.1"/>
    </source>
</evidence>
<sequence length="244" mass="29447">MNDFKKIRKNQVQNISTNEIKKYYELDYIDEEIKRFFDERPFLQKYLKPNLKISESYFENLSIEDQNRLASLISPYNDVNFRLSTSNRVGRNTTRETFGGSLLLTFLKLYENIYIFLTTKLINKNFEKIKNDSEVEAILKELTWLLIHLFSITYWTPRAANKVYLSPYQIRFNFNIPKQMTNKYWEQKYFDLNQNIFLKVLNDLLNYDPEPYSYKNLKTFFGANIHFFEVILDKQVLKISLSFE</sequence>
<proteinExistence type="predicted"/>
<gene>
    <name evidence="1" type="ORF">CJJ23_02020</name>
</gene>
<reference evidence="2" key="1">
    <citation type="submission" date="2017-08" db="EMBL/GenBank/DDBJ databases">
        <authorList>
            <person name="Alvarez-Ponce D."/>
            <person name="Weitzman C.L."/>
            <person name="Tillett R.L."/>
            <person name="Sandmeier F.C."/>
            <person name="Tracy C.R."/>
        </authorList>
    </citation>
    <scope>NUCLEOTIDE SEQUENCE [LARGE SCALE GENOMIC DNA]</scope>
    <source>
        <strain evidence="2">723</strain>
    </source>
</reference>
<evidence type="ECO:0000313" key="2">
    <source>
        <dbReference type="Proteomes" id="UP000216943"/>
    </source>
</evidence>
<name>A0A269TK10_9BACT</name>
<organism evidence="1 2">
    <name type="scientific">Mycoplasmopsis agassizii</name>
    <dbReference type="NCBI Taxonomy" id="33922"/>
    <lineage>
        <taxon>Bacteria</taxon>
        <taxon>Bacillati</taxon>
        <taxon>Mycoplasmatota</taxon>
        <taxon>Mycoplasmoidales</taxon>
        <taxon>Metamycoplasmataceae</taxon>
        <taxon>Mycoplasmopsis</taxon>
    </lineage>
</organism>
<accession>A0A269TK10</accession>